<feature type="domain" description="RNB" evidence="16">
    <location>
        <begin position="673"/>
        <end position="1060"/>
    </location>
</feature>
<evidence type="ECO:0000256" key="8">
    <source>
        <dbReference type="ARBA" id="ARBA00022835"/>
    </source>
</evidence>
<keyword evidence="5" id="KW-0698">rRNA processing</keyword>
<keyword evidence="6" id="KW-0540">Nuclease</keyword>
<proteinExistence type="inferred from homology"/>
<dbReference type="OrthoDB" id="372421at2759"/>
<dbReference type="Gene3D" id="2.40.50.700">
    <property type="match status" value="1"/>
</dbReference>
<dbReference type="GO" id="GO:0000176">
    <property type="term" value="C:nuclear exosome (RNase complex)"/>
    <property type="evidence" value="ECO:0007669"/>
    <property type="project" value="UniProtKB-ARBA"/>
</dbReference>
<keyword evidence="10" id="KW-0460">Magnesium</keyword>
<dbReference type="GO" id="GO:0003723">
    <property type="term" value="F:RNA binding"/>
    <property type="evidence" value="ECO:0007669"/>
    <property type="project" value="UniProtKB-KW"/>
</dbReference>
<evidence type="ECO:0000256" key="2">
    <source>
        <dbReference type="ARBA" id="ARBA00004123"/>
    </source>
</evidence>
<dbReference type="GO" id="GO:0006364">
    <property type="term" value="P:rRNA processing"/>
    <property type="evidence" value="ECO:0007669"/>
    <property type="project" value="UniProtKB-KW"/>
</dbReference>
<evidence type="ECO:0000313" key="17">
    <source>
        <dbReference type="EMBL" id="GAX81333.1"/>
    </source>
</evidence>
<comment type="subcellular location">
    <subcellularLocation>
        <location evidence="2">Nucleus</location>
    </subcellularLocation>
</comment>
<dbReference type="Pfam" id="PF00773">
    <property type="entry name" value="RNB"/>
    <property type="match status" value="1"/>
</dbReference>
<dbReference type="PANTHER" id="PTHR23355:SF30">
    <property type="entry name" value="DIS3-LIKE EXONUCLEASE 1"/>
    <property type="match status" value="1"/>
</dbReference>
<dbReference type="Pfam" id="PF17849">
    <property type="entry name" value="OB_Dis3"/>
    <property type="match status" value="1"/>
</dbReference>
<dbReference type="SMART" id="SM00955">
    <property type="entry name" value="RNB"/>
    <property type="match status" value="1"/>
</dbReference>
<evidence type="ECO:0000256" key="4">
    <source>
        <dbReference type="ARBA" id="ARBA00016366"/>
    </source>
</evidence>
<keyword evidence="18" id="KW-1185">Reference proteome</keyword>
<gene>
    <name evidence="17" type="ORF">CEUSTIGMA_g8764.t1</name>
</gene>
<sequence length="1475" mass="160720">MAWSLCESRLKAKYRRHTHTITCAVEERYLRDDVSCGLGYPSCQHCPPLSLTSASLDLHATSLVIPDADALDSFLEVWELPDITNWLILTSVLQKMSTFSSTRKLARVRALYKDRRRHCYLFDDLHCIFTQGSASTDQNRLFRYLPHSLQALLLEHSQHGTSSIHDNDTHLRADDQLSGPSRGVNFKHKGWKGLMQQLVVAEYYSQHLDGRIPIVVITSLMSNPKQDLLVKGPLKDAEGKIPHPLSQEPLCCMDQEVDEVTQMLELLGVGAETAQASLPEAPLERQEPFSNSDTCSNNGSWWPPKTGVHIVSPQAYFSPEVWGHHSPAVCELTESILQAKAASQEKQGGSFRYPAHWSPQDVEEGLSDGSLFQGKLHVSPRNPCEGLVHIKGSSASDASSAGVWVRLAGRQAMNRSMEGDWVAVQVLPSVVIAEGSKEGPEQQLGSSDFPIDAAMGIMDEVQEDVAPNISTDQGVTAEAAQVLGFSSVSVAVEGGSNEASGNNELGGEGEGEGAAVEPGPVEVSMLPLGKVVAVLHNSSSDIVACVSQKDEVAIQAAGIVTLGAQGEGKQVIVMCIPYDGKLPFIRVRTRQAGRLLGQRLVLRVDGWDASSMYPSGHVVRILGKMGDLRAEGDAVLVQCGIRWQPFCEGALKELPQVADASQWRPSAEETASRRDLSGPEYFVCSIDPPGCTDVDDALHVRRLPGSTASTTSGTASAASRSSKGLLEVGVHIADVSFFVRPGSMLDGEARDRCTSVYLVDRRLDMLPALLSEQLCSLRSGAQRYAVSVLWTIREDTLEVVDVWMGRTIIASRHQLTYQQAQDVLEGRPPAEGDELSQQDTVKLKDSLQVLTAVTDKLRAKRLRDGALDLSGTELRFQLDGEGNPATLESKVKVPMMDLIAEMMIWANAAVAERIATAFPGSALLRNHPPPRQVAFEQVQQLLLPSDEEGGAEGRTNNDGTSLGPDSAPTLDPRSNKAVSSALSKACARTRDPAAAQLIRSMLTRAMSEAKYLSTGSNAPPGSPATYHYGLALPFYTHFTSPIRRYADVVVHRQLLAAIEMDQKQQFLLAADSSQALFTSVISHSELSQAAERMNEQHRRAKAAQKQCTELYMLELLHRTPHVEKALVIGVKGTYVEVFIPKYQLTGKIKLLDTKGLVKLPLISEEDVVDSSDAFADAARRRLSIMNPTADSVQILEDISGERMGSQITAETSSSSSSLLRQGTKEKSNHRIVWSAATWQHVWVRLAAASNRAHGPRLGIQLVSEAHPLVQLMQQKEDTASLKFAEVEPEGLKESTRAAALSRGNTRVSQAVAASTAIIPECSRIAHPAVGSSVGIAQSPEQQELLRDQPAEESSEYLSAVGSGHLANDVLPDDDKDPQRTATYEPLPLRVVGDPWDTALASSTYQTSNISRPLLAYRIVQRDLEVRLASCVSRLERASLNSKARELLQVKRETLEEKLQCLQKRLMCLSEVLNST</sequence>
<comment type="cofactor">
    <cofactor evidence="1">
        <name>Mg(2+)</name>
        <dbReference type="ChEBI" id="CHEBI:18420"/>
    </cofactor>
</comment>
<evidence type="ECO:0000256" key="1">
    <source>
        <dbReference type="ARBA" id="ARBA00001946"/>
    </source>
</evidence>
<evidence type="ECO:0000256" key="3">
    <source>
        <dbReference type="ARBA" id="ARBA00005785"/>
    </source>
</evidence>
<dbReference type="SUPFAM" id="SSF50249">
    <property type="entry name" value="Nucleic acid-binding proteins"/>
    <property type="match status" value="2"/>
</dbReference>
<evidence type="ECO:0000313" key="18">
    <source>
        <dbReference type="Proteomes" id="UP000232323"/>
    </source>
</evidence>
<dbReference type="InterPro" id="IPR012340">
    <property type="entry name" value="NA-bd_OB-fold"/>
</dbReference>
<evidence type="ECO:0000256" key="10">
    <source>
        <dbReference type="ARBA" id="ARBA00022842"/>
    </source>
</evidence>
<feature type="region of interest" description="Disordered" evidence="15">
    <location>
        <begin position="496"/>
        <end position="517"/>
    </location>
</feature>
<evidence type="ECO:0000256" key="14">
    <source>
        <dbReference type="SAM" id="Coils"/>
    </source>
</evidence>
<accession>A0A250XE28</accession>
<evidence type="ECO:0000256" key="11">
    <source>
        <dbReference type="ARBA" id="ARBA00022884"/>
    </source>
</evidence>
<dbReference type="InterPro" id="IPR041505">
    <property type="entry name" value="Dis3_CSD2"/>
</dbReference>
<evidence type="ECO:0000256" key="12">
    <source>
        <dbReference type="ARBA" id="ARBA00023242"/>
    </source>
</evidence>
<feature type="compositionally biased region" description="Low complexity" evidence="15">
    <location>
        <begin position="496"/>
        <end position="505"/>
    </location>
</feature>
<dbReference type="InterPro" id="IPR001900">
    <property type="entry name" value="RNase_II/R"/>
</dbReference>
<dbReference type="EMBL" id="BEGY01000064">
    <property type="protein sequence ID" value="GAX81333.1"/>
    <property type="molecule type" value="Genomic_DNA"/>
</dbReference>
<organism evidence="17 18">
    <name type="scientific">Chlamydomonas eustigma</name>
    <dbReference type="NCBI Taxonomy" id="1157962"/>
    <lineage>
        <taxon>Eukaryota</taxon>
        <taxon>Viridiplantae</taxon>
        <taxon>Chlorophyta</taxon>
        <taxon>core chlorophytes</taxon>
        <taxon>Chlorophyceae</taxon>
        <taxon>CS clade</taxon>
        <taxon>Chlamydomonadales</taxon>
        <taxon>Chlamydomonadaceae</taxon>
        <taxon>Chlamydomonas</taxon>
    </lineage>
</organism>
<name>A0A250XE28_9CHLO</name>
<dbReference type="GO" id="GO:0000956">
    <property type="term" value="P:nuclear-transcribed mRNA catabolic process"/>
    <property type="evidence" value="ECO:0007669"/>
    <property type="project" value="UniProtKB-ARBA"/>
</dbReference>
<feature type="coiled-coil region" evidence="14">
    <location>
        <begin position="1444"/>
        <end position="1471"/>
    </location>
</feature>
<dbReference type="PANTHER" id="PTHR23355">
    <property type="entry name" value="RIBONUCLEASE"/>
    <property type="match status" value="1"/>
</dbReference>
<dbReference type="Proteomes" id="UP000232323">
    <property type="component" value="Unassembled WGS sequence"/>
</dbReference>
<feature type="region of interest" description="Disordered" evidence="15">
    <location>
        <begin position="945"/>
        <end position="975"/>
    </location>
</feature>
<reference evidence="17 18" key="1">
    <citation type="submission" date="2017-08" db="EMBL/GenBank/DDBJ databases">
        <title>Acidophilic green algal genome provides insights into adaptation to an acidic environment.</title>
        <authorList>
            <person name="Hirooka S."/>
            <person name="Hirose Y."/>
            <person name="Kanesaki Y."/>
            <person name="Higuchi S."/>
            <person name="Fujiwara T."/>
            <person name="Onuma R."/>
            <person name="Era A."/>
            <person name="Ohbayashi R."/>
            <person name="Uzuka A."/>
            <person name="Nozaki H."/>
            <person name="Yoshikawa H."/>
            <person name="Miyagishima S.Y."/>
        </authorList>
    </citation>
    <scope>NUCLEOTIDE SEQUENCE [LARGE SCALE GENOMIC DNA]</scope>
    <source>
        <strain evidence="17 18">NIES-2499</strain>
    </source>
</reference>
<keyword evidence="12" id="KW-0539">Nucleus</keyword>
<dbReference type="STRING" id="1157962.A0A250XE28"/>
<dbReference type="PROSITE" id="PS01175">
    <property type="entry name" value="RIBONUCLEASE_II"/>
    <property type="match status" value="1"/>
</dbReference>
<keyword evidence="7" id="KW-0378">Hydrolase</keyword>
<dbReference type="Gene3D" id="3.40.50.1010">
    <property type="entry name" value="5'-nuclease"/>
    <property type="match status" value="1"/>
</dbReference>
<dbReference type="Gene3D" id="2.40.50.690">
    <property type="match status" value="1"/>
</dbReference>
<dbReference type="GO" id="GO:0000175">
    <property type="term" value="F:3'-5'-RNA exonuclease activity"/>
    <property type="evidence" value="ECO:0007669"/>
    <property type="project" value="UniProtKB-ARBA"/>
</dbReference>
<keyword evidence="11" id="KW-0694">RNA-binding</keyword>
<keyword evidence="14" id="KW-0175">Coiled coil</keyword>
<keyword evidence="8" id="KW-0271">Exosome</keyword>
<evidence type="ECO:0000256" key="9">
    <source>
        <dbReference type="ARBA" id="ARBA00022839"/>
    </source>
</evidence>
<dbReference type="InterPro" id="IPR050180">
    <property type="entry name" value="RNR_Ribonuclease"/>
</dbReference>
<evidence type="ECO:0000256" key="15">
    <source>
        <dbReference type="SAM" id="MobiDB-lite"/>
    </source>
</evidence>
<evidence type="ECO:0000256" key="7">
    <source>
        <dbReference type="ARBA" id="ARBA00022801"/>
    </source>
</evidence>
<protein>
    <recommendedName>
        <fullName evidence="4">DIS3-like exonuclease 1</fullName>
    </recommendedName>
    <alternativeName>
        <fullName evidence="13">Ribosomal RNA-processing protein 44</fullName>
    </alternativeName>
</protein>
<evidence type="ECO:0000259" key="16">
    <source>
        <dbReference type="SMART" id="SM00955"/>
    </source>
</evidence>
<evidence type="ECO:0000256" key="5">
    <source>
        <dbReference type="ARBA" id="ARBA00022552"/>
    </source>
</evidence>
<evidence type="ECO:0000256" key="6">
    <source>
        <dbReference type="ARBA" id="ARBA00022722"/>
    </source>
</evidence>
<evidence type="ECO:0000256" key="13">
    <source>
        <dbReference type="ARBA" id="ARBA00077930"/>
    </source>
</evidence>
<keyword evidence="9" id="KW-0269">Exonuclease</keyword>
<dbReference type="InterPro" id="IPR022966">
    <property type="entry name" value="RNase_II/R_CS"/>
</dbReference>
<comment type="similarity">
    <text evidence="3">Belongs to the RNR ribonuclease family.</text>
</comment>
<comment type="caution">
    <text evidence="17">The sequence shown here is derived from an EMBL/GenBank/DDBJ whole genome shotgun (WGS) entry which is preliminary data.</text>
</comment>
<dbReference type="FunFam" id="2.40.50.700:FF:000001">
    <property type="entry name" value="Exosome complex exonuclease exoribonuclease (Rrp44)"/>
    <property type="match status" value="1"/>
</dbReference>